<dbReference type="Gene3D" id="3.40.630.30">
    <property type="match status" value="1"/>
</dbReference>
<keyword evidence="2" id="KW-0808">Transferase</keyword>
<dbReference type="EMBL" id="JAUHTR010000008">
    <property type="protein sequence ID" value="MDN4525925.1"/>
    <property type="molecule type" value="Genomic_DNA"/>
</dbReference>
<dbReference type="EC" id="2.3.1.-" evidence="2"/>
<dbReference type="CDD" id="cd04301">
    <property type="entry name" value="NAT_SF"/>
    <property type="match status" value="1"/>
</dbReference>
<dbReference type="PANTHER" id="PTHR43415:SF3">
    <property type="entry name" value="GNAT-FAMILY ACETYLTRANSFERASE"/>
    <property type="match status" value="1"/>
</dbReference>
<gene>
    <name evidence="2" type="ORF">QYB97_15680</name>
</gene>
<comment type="caution">
    <text evidence="2">The sequence shown here is derived from an EMBL/GenBank/DDBJ whole genome shotgun (WGS) entry which is preliminary data.</text>
</comment>
<evidence type="ECO:0000259" key="1">
    <source>
        <dbReference type="PROSITE" id="PS51186"/>
    </source>
</evidence>
<keyword evidence="2" id="KW-0012">Acyltransferase</keyword>
<evidence type="ECO:0000313" key="2">
    <source>
        <dbReference type="EMBL" id="MDN4525925.1"/>
    </source>
</evidence>
<evidence type="ECO:0000313" key="3">
    <source>
        <dbReference type="Proteomes" id="UP001172721"/>
    </source>
</evidence>
<keyword evidence="3" id="KW-1185">Reference proteome</keyword>
<dbReference type="PANTHER" id="PTHR43415">
    <property type="entry name" value="SPERMIDINE N(1)-ACETYLTRANSFERASE"/>
    <property type="match status" value="1"/>
</dbReference>
<name>A0ABT8HYR9_9BACL</name>
<proteinExistence type="predicted"/>
<feature type="domain" description="N-acetyltransferase" evidence="1">
    <location>
        <begin position="15"/>
        <end position="181"/>
    </location>
</feature>
<dbReference type="SUPFAM" id="SSF55729">
    <property type="entry name" value="Acyl-CoA N-acyltransferases (Nat)"/>
    <property type="match status" value="1"/>
</dbReference>
<accession>A0ABT8HYR9</accession>
<sequence length="183" mass="20794">MKITAKEFSVRGLNFIIRSAEEYDAKNLSEVRVQIDGETENMDREQGEGYIDEAGFRSIIQEDSKASNHLFLVAEVEGRIAGFSRCEGSSLRRLSHKVEFGVCVLKAFWGYGIGKRLLQKSIEWAELQDIKKISLAVLEKNDNAIALYENLGFETEGVLKYDRRLSDGNYYNTILMGKLLNQL</sequence>
<dbReference type="Proteomes" id="UP001172721">
    <property type="component" value="Unassembled WGS sequence"/>
</dbReference>
<dbReference type="PROSITE" id="PS51186">
    <property type="entry name" value="GNAT"/>
    <property type="match status" value="1"/>
</dbReference>
<dbReference type="GO" id="GO:0016746">
    <property type="term" value="F:acyltransferase activity"/>
    <property type="evidence" value="ECO:0007669"/>
    <property type="project" value="UniProtKB-KW"/>
</dbReference>
<dbReference type="InterPro" id="IPR016181">
    <property type="entry name" value="Acyl_CoA_acyltransferase"/>
</dbReference>
<organism evidence="2 3">
    <name type="scientific">Fictibacillus fluitans</name>
    <dbReference type="NCBI Taxonomy" id="3058422"/>
    <lineage>
        <taxon>Bacteria</taxon>
        <taxon>Bacillati</taxon>
        <taxon>Bacillota</taxon>
        <taxon>Bacilli</taxon>
        <taxon>Bacillales</taxon>
        <taxon>Fictibacillaceae</taxon>
        <taxon>Fictibacillus</taxon>
    </lineage>
</organism>
<dbReference type="Pfam" id="PF00583">
    <property type="entry name" value="Acetyltransf_1"/>
    <property type="match status" value="1"/>
</dbReference>
<dbReference type="RefSeq" id="WP_301166946.1">
    <property type="nucleotide sequence ID" value="NZ_JAUHTR010000008.1"/>
</dbReference>
<protein>
    <submittedName>
        <fullName evidence="2">GNAT family N-acetyltransferase</fullName>
        <ecNumber evidence="2">2.3.1.-</ecNumber>
    </submittedName>
</protein>
<dbReference type="InterPro" id="IPR000182">
    <property type="entry name" value="GNAT_dom"/>
</dbReference>
<reference evidence="2" key="1">
    <citation type="submission" date="2023-07" db="EMBL/GenBank/DDBJ databases">
        <title>Fictibacillus sp. isolated from freshwater pond.</title>
        <authorList>
            <person name="Kirdat K."/>
            <person name="Bhat A."/>
            <person name="Mourya A."/>
            <person name="Yadav A."/>
        </authorList>
    </citation>
    <scope>NUCLEOTIDE SEQUENCE</scope>
    <source>
        <strain evidence="2">NE201</strain>
    </source>
</reference>